<gene>
    <name evidence="4" type="ORF">HMPREF9151_00595</name>
</gene>
<evidence type="ECO:0000256" key="1">
    <source>
        <dbReference type="SAM" id="MobiDB-lite"/>
    </source>
</evidence>
<keyword evidence="5" id="KW-1185">Reference proteome</keyword>
<comment type="caution">
    <text evidence="4">The sequence shown here is derived from an EMBL/GenBank/DDBJ whole genome shotgun (WGS) entry which is preliminary data.</text>
</comment>
<evidence type="ECO:0000313" key="5">
    <source>
        <dbReference type="Proteomes" id="UP000010433"/>
    </source>
</evidence>
<accession>L1NHN4</accession>
<dbReference type="HOGENOM" id="CLU_106289_0_0_10"/>
<evidence type="ECO:0000259" key="3">
    <source>
        <dbReference type="PROSITE" id="PS51724"/>
    </source>
</evidence>
<dbReference type="RefSeq" id="WP_009161764.1">
    <property type="nucleotide sequence ID" value="NZ_KB290974.1"/>
</dbReference>
<dbReference type="EMBL" id="AMEP01000044">
    <property type="protein sequence ID" value="EKY02888.1"/>
    <property type="molecule type" value="Genomic_DNA"/>
</dbReference>
<dbReference type="SUPFAM" id="SSF110997">
    <property type="entry name" value="Sporulation related repeat"/>
    <property type="match status" value="1"/>
</dbReference>
<dbReference type="GO" id="GO:0051301">
    <property type="term" value="P:cell division"/>
    <property type="evidence" value="ECO:0007669"/>
    <property type="project" value="UniProtKB-KW"/>
</dbReference>
<dbReference type="OrthoDB" id="2473397at2"/>
<reference evidence="4 5" key="1">
    <citation type="submission" date="2012-05" db="EMBL/GenBank/DDBJ databases">
        <authorList>
            <person name="Weinstock G."/>
            <person name="Sodergren E."/>
            <person name="Lobos E.A."/>
            <person name="Fulton L."/>
            <person name="Fulton R."/>
            <person name="Courtney L."/>
            <person name="Fronick C."/>
            <person name="O'Laughlin M."/>
            <person name="Godfrey J."/>
            <person name="Wilson R.M."/>
            <person name="Miner T."/>
            <person name="Farmer C."/>
            <person name="Delehaunty K."/>
            <person name="Cordes M."/>
            <person name="Minx P."/>
            <person name="Tomlinson C."/>
            <person name="Chen J."/>
            <person name="Wollam A."/>
            <person name="Pepin K.H."/>
            <person name="Bhonagiri V."/>
            <person name="Zhang X."/>
            <person name="Suruliraj S."/>
            <person name="Warren W."/>
            <person name="Mitreva M."/>
            <person name="Mardis E.R."/>
            <person name="Wilson R.K."/>
        </authorList>
    </citation>
    <scope>NUCLEOTIDE SEQUENCE [LARGE SCALE GENOMIC DNA]</scope>
    <source>
        <strain evidence="4 5">F0055</strain>
    </source>
</reference>
<dbReference type="InterPro" id="IPR007730">
    <property type="entry name" value="SPOR-like_dom"/>
</dbReference>
<dbReference type="Pfam" id="PF05036">
    <property type="entry name" value="SPOR"/>
    <property type="match status" value="1"/>
</dbReference>
<evidence type="ECO:0000313" key="4">
    <source>
        <dbReference type="EMBL" id="EKY02888.1"/>
    </source>
</evidence>
<evidence type="ECO:0000256" key="2">
    <source>
        <dbReference type="SAM" id="SignalP"/>
    </source>
</evidence>
<feature type="chain" id="PRO_5003954627" evidence="2">
    <location>
        <begin position="21"/>
        <end position="198"/>
    </location>
</feature>
<dbReference type="AlphaFoldDB" id="L1NHN4"/>
<sequence>MKRVVALFFILLCTSALTQAQTYTEHIQKVVAGQGIVTIKQSAEIDELVNGKKATEKSDTVNKTNNAPIQVGKVGTNKKDTPAKVWSGDDNTDDELNIPTVDTSRKVMRGGYKTDGFRVQAFAGGNSRNDKIKAQQIGNRIKTACPDQPVYVHFYSPRWICRIGNFKSMEEATMLLERIKALGYTQAVIVKGKITVQY</sequence>
<dbReference type="PATRIC" id="fig|1127699.3.peg.545"/>
<feature type="domain" description="SPOR" evidence="3">
    <location>
        <begin position="111"/>
        <end position="192"/>
    </location>
</feature>
<keyword evidence="4" id="KW-0131">Cell cycle</keyword>
<dbReference type="GO" id="GO:0042834">
    <property type="term" value="F:peptidoglycan binding"/>
    <property type="evidence" value="ECO:0007669"/>
    <property type="project" value="InterPro"/>
</dbReference>
<keyword evidence="4" id="KW-0132">Cell division</keyword>
<dbReference type="InterPro" id="IPR036680">
    <property type="entry name" value="SPOR-like_sf"/>
</dbReference>
<organism evidence="4 5">
    <name type="scientific">Hoylesella saccharolytica F0055</name>
    <dbReference type="NCBI Taxonomy" id="1127699"/>
    <lineage>
        <taxon>Bacteria</taxon>
        <taxon>Pseudomonadati</taxon>
        <taxon>Bacteroidota</taxon>
        <taxon>Bacteroidia</taxon>
        <taxon>Bacteroidales</taxon>
        <taxon>Prevotellaceae</taxon>
        <taxon>Hoylesella</taxon>
    </lineage>
</organism>
<keyword evidence="2" id="KW-0732">Signal</keyword>
<dbReference type="STRING" id="1127699.HMPREF9151_00595"/>
<dbReference type="PROSITE" id="PS51724">
    <property type="entry name" value="SPOR"/>
    <property type="match status" value="1"/>
</dbReference>
<dbReference type="Proteomes" id="UP000010433">
    <property type="component" value="Unassembled WGS sequence"/>
</dbReference>
<name>L1NHN4_9BACT</name>
<protein>
    <submittedName>
        <fullName evidence="4">Sporulation and cell division repeat protein</fullName>
    </submittedName>
</protein>
<feature type="signal peptide" evidence="2">
    <location>
        <begin position="1"/>
        <end position="20"/>
    </location>
</feature>
<feature type="region of interest" description="Disordered" evidence="1">
    <location>
        <begin position="55"/>
        <end position="92"/>
    </location>
</feature>
<proteinExistence type="predicted"/>